<protein>
    <submittedName>
        <fullName evidence="2">Uncharacterized protein</fullName>
    </submittedName>
</protein>
<name>O49035_AGACH</name>
<evidence type="ECO:0000256" key="1">
    <source>
        <dbReference type="SAM" id="Phobius"/>
    </source>
</evidence>
<keyword evidence="1" id="KW-0812">Transmembrane</keyword>
<keyword evidence="2" id="KW-0614">Plasmid</keyword>
<evidence type="ECO:0000313" key="2">
    <source>
        <dbReference type="EMBL" id="AAC04743.1"/>
    </source>
</evidence>
<proteinExistence type="predicted"/>
<geneLocation type="plasmid" evidence="2">
    <name>Gch7220</name>
</geneLocation>
<sequence>MIGKRCKMIGFKKQNFLLLIISYFSKVLIYKFFYLLFRKAGKYVVNLNWANIFF</sequence>
<keyword evidence="1" id="KW-0472">Membrane</keyword>
<dbReference type="EMBL" id="AF034719">
    <property type="protein sequence ID" value="AAC04743.1"/>
    <property type="molecule type" value="Genomic_DNA"/>
</dbReference>
<feature type="transmembrane region" description="Helical" evidence="1">
    <location>
        <begin position="16"/>
        <end position="37"/>
    </location>
</feature>
<organism evidence="2">
    <name type="scientific">Agarophyton chilense</name>
    <name type="common">Red seaweed</name>
    <name type="synonym">Gracilaria chilensis</name>
    <dbReference type="NCBI Taxonomy" id="2510777"/>
    <lineage>
        <taxon>Eukaryota</taxon>
        <taxon>Rhodophyta</taxon>
        <taxon>Florideophyceae</taxon>
        <taxon>Rhodymeniophycidae</taxon>
        <taxon>Gracilariales</taxon>
        <taxon>Gracilariaceae</taxon>
        <taxon>Agarophyton</taxon>
    </lineage>
</organism>
<keyword evidence="1" id="KW-1133">Transmembrane helix</keyword>
<dbReference type="AlphaFoldDB" id="O49035"/>
<reference evidence="2" key="1">
    <citation type="submission" date="1997-11" db="EMBL/GenBank/DDBJ databases">
        <title>Plasmids of the red algae Gracilaria and Gracilariopsis (Gracilariales): Molecular characterization and cellular localization.</title>
        <authorList>
            <person name="Goff L.J."/>
            <person name="Moon D.A."/>
        </authorList>
    </citation>
    <scope>NUCLEOTIDE SEQUENCE</scope>
    <source>
        <plasmid evidence="2">Gch7220</plasmid>
    </source>
</reference>
<accession>O49035</accession>